<dbReference type="OrthoDB" id="359154at2759"/>
<comment type="caution">
    <text evidence="1">The sequence shown here is derived from an EMBL/GenBank/DDBJ whole genome shotgun (WGS) entry which is preliminary data.</text>
</comment>
<name>A0A9Q3HM99_9BASI</name>
<proteinExistence type="predicted"/>
<accession>A0A9Q3HM99</accession>
<dbReference type="AlphaFoldDB" id="A0A9Q3HM99"/>
<dbReference type="EMBL" id="AVOT02021669">
    <property type="protein sequence ID" value="MBW0510626.1"/>
    <property type="molecule type" value="Genomic_DNA"/>
</dbReference>
<sequence>MKFSNSLQYLRPPKLKPIRSPFTRPTTYVPPTLPSITRKIKKQIDFNHIVHHAIPASAKGTSSRPAPGIRKEFYFVHFKDRIKFWNLTAGDRVIIADCTQRFRGKIGTIYWVDRTTNRLGLLEPEFWKEEKQSGHPKFSEFTRHVPIEFEYSTVRLMAPGSNDMYYEDLREVDHEAVIIPNGGKRREIHWTRIGTRYCIHSPRKQSEGQEIIPWPVTPHWPINIQDSAKRLELKEQYVSRMQAEWALETRRRNGEQIGPILPTSHVHSREMRKDLFASPLDAWSSSLDRNLYEDTALWLSTSPIIRARFADYFAANPHALHAIPELAVADWELSAGQHTRRAKTLNWESKLAAKINEQIKTESRRISQHVKTPVEEIERLMRIVYYRPSMVERPNKSAPSKQQVKRAQIQLDSFIRQADKRERLATLDLLPALECFNSTYQPSPSESSVST</sequence>
<evidence type="ECO:0000313" key="1">
    <source>
        <dbReference type="EMBL" id="MBW0510626.1"/>
    </source>
</evidence>
<keyword evidence="2" id="KW-1185">Reference proteome</keyword>
<protein>
    <submittedName>
        <fullName evidence="1">Uncharacterized protein</fullName>
    </submittedName>
</protein>
<dbReference type="Proteomes" id="UP000765509">
    <property type="component" value="Unassembled WGS sequence"/>
</dbReference>
<reference evidence="1" key="1">
    <citation type="submission" date="2021-03" db="EMBL/GenBank/DDBJ databases">
        <title>Draft genome sequence of rust myrtle Austropuccinia psidii MF-1, a brazilian biotype.</title>
        <authorList>
            <person name="Quecine M.C."/>
            <person name="Pachon D.M.R."/>
            <person name="Bonatelli M.L."/>
            <person name="Correr F.H."/>
            <person name="Franceschini L.M."/>
            <person name="Leite T.F."/>
            <person name="Margarido G.R.A."/>
            <person name="Almeida C.A."/>
            <person name="Ferrarezi J.A."/>
            <person name="Labate C.A."/>
        </authorList>
    </citation>
    <scope>NUCLEOTIDE SEQUENCE</scope>
    <source>
        <strain evidence="1">MF-1</strain>
    </source>
</reference>
<organism evidence="1 2">
    <name type="scientific">Austropuccinia psidii MF-1</name>
    <dbReference type="NCBI Taxonomy" id="1389203"/>
    <lineage>
        <taxon>Eukaryota</taxon>
        <taxon>Fungi</taxon>
        <taxon>Dikarya</taxon>
        <taxon>Basidiomycota</taxon>
        <taxon>Pucciniomycotina</taxon>
        <taxon>Pucciniomycetes</taxon>
        <taxon>Pucciniales</taxon>
        <taxon>Sphaerophragmiaceae</taxon>
        <taxon>Austropuccinia</taxon>
    </lineage>
</organism>
<evidence type="ECO:0000313" key="2">
    <source>
        <dbReference type="Proteomes" id="UP000765509"/>
    </source>
</evidence>
<gene>
    <name evidence="1" type="ORF">O181_050341</name>
</gene>